<dbReference type="Pfam" id="PF08281">
    <property type="entry name" value="Sigma70_r4_2"/>
    <property type="match status" value="1"/>
</dbReference>
<keyword evidence="6" id="KW-0804">Transcription</keyword>
<keyword evidence="3" id="KW-0805">Transcription regulation</keyword>
<dbReference type="SUPFAM" id="SSF46894">
    <property type="entry name" value="C-terminal effector domain of the bipartite response regulators"/>
    <property type="match status" value="1"/>
</dbReference>
<dbReference type="EMBL" id="WEGK01000014">
    <property type="protein sequence ID" value="MQY22617.1"/>
    <property type="molecule type" value="Genomic_DNA"/>
</dbReference>
<dbReference type="RefSeq" id="WP_153414371.1">
    <property type="nucleotide sequence ID" value="NZ_WEGK01000014.1"/>
</dbReference>
<dbReference type="InterPro" id="IPR007627">
    <property type="entry name" value="RNA_pol_sigma70_r2"/>
</dbReference>
<dbReference type="InterPro" id="IPR013325">
    <property type="entry name" value="RNA_pol_sigma_r2"/>
</dbReference>
<feature type="domain" description="RNA polymerase sigma factor 70 region 4 type 2" evidence="9">
    <location>
        <begin position="113"/>
        <end position="163"/>
    </location>
</feature>
<dbReference type="PANTHER" id="PTHR43133:SF25">
    <property type="entry name" value="RNA POLYMERASE SIGMA FACTOR RFAY-RELATED"/>
    <property type="match status" value="1"/>
</dbReference>
<proteinExistence type="inferred from homology"/>
<dbReference type="InterPro" id="IPR014284">
    <property type="entry name" value="RNA_pol_sigma-70_dom"/>
</dbReference>
<accession>A0A7K0DA86</accession>
<organism evidence="10 11">
    <name type="scientific">Nocardia macrotermitis</name>
    <dbReference type="NCBI Taxonomy" id="2585198"/>
    <lineage>
        <taxon>Bacteria</taxon>
        <taxon>Bacillati</taxon>
        <taxon>Actinomycetota</taxon>
        <taxon>Actinomycetes</taxon>
        <taxon>Mycobacteriales</taxon>
        <taxon>Nocardiaceae</taxon>
        <taxon>Nocardia</taxon>
    </lineage>
</organism>
<dbReference type="Proteomes" id="UP000438448">
    <property type="component" value="Unassembled WGS sequence"/>
</dbReference>
<evidence type="ECO:0000256" key="3">
    <source>
        <dbReference type="ARBA" id="ARBA00023015"/>
    </source>
</evidence>
<comment type="function">
    <text evidence="7">Sigma factors are initiation factors that promote the attachment of RNA polymerase to specific initiation sites and are then released. Sigma-S contributes to the protection against external stress, thus playing a role in cellular fitness and survival.</text>
</comment>
<reference evidence="10 11" key="1">
    <citation type="submission" date="2019-10" db="EMBL/GenBank/DDBJ databases">
        <title>Nocardia macrotermitis sp. nov. and Nocardia aurantia sp. nov., isolated from the gut of fungus growing-termite Macrotermes natalensis.</title>
        <authorList>
            <person name="Benndorf R."/>
            <person name="Schwitalla J."/>
            <person name="Martin K."/>
            <person name="De Beer W."/>
            <person name="Kaster A.-K."/>
            <person name="Vollmers J."/>
            <person name="Poulsen M."/>
            <person name="Beemelmanns C."/>
        </authorList>
    </citation>
    <scope>NUCLEOTIDE SEQUENCE [LARGE SCALE GENOMIC DNA]</scope>
    <source>
        <strain evidence="10 11">RB20</strain>
    </source>
</reference>
<protein>
    <recommendedName>
        <fullName evidence="2">RNA polymerase sigma factor SigS</fullName>
    </recommendedName>
</protein>
<comment type="similarity">
    <text evidence="1">Belongs to the sigma-70 factor family. ECF subfamily.</text>
</comment>
<dbReference type="Gene3D" id="1.10.1740.10">
    <property type="match status" value="1"/>
</dbReference>
<dbReference type="GO" id="GO:0016987">
    <property type="term" value="F:sigma factor activity"/>
    <property type="evidence" value="ECO:0007669"/>
    <property type="project" value="UniProtKB-KW"/>
</dbReference>
<dbReference type="PANTHER" id="PTHR43133">
    <property type="entry name" value="RNA POLYMERASE ECF-TYPE SIGMA FACTO"/>
    <property type="match status" value="1"/>
</dbReference>
<comment type="caution">
    <text evidence="10">The sequence shown here is derived from an EMBL/GenBank/DDBJ whole genome shotgun (WGS) entry which is preliminary data.</text>
</comment>
<keyword evidence="11" id="KW-1185">Reference proteome</keyword>
<dbReference type="AlphaFoldDB" id="A0A7K0DA86"/>
<name>A0A7K0DA86_9NOCA</name>
<dbReference type="InterPro" id="IPR016032">
    <property type="entry name" value="Sig_transdc_resp-reg_C-effctor"/>
</dbReference>
<dbReference type="Pfam" id="PF04542">
    <property type="entry name" value="Sigma70_r2"/>
    <property type="match status" value="1"/>
</dbReference>
<dbReference type="InterPro" id="IPR013249">
    <property type="entry name" value="RNA_pol_sigma70_r4_t2"/>
</dbReference>
<evidence type="ECO:0000256" key="7">
    <source>
        <dbReference type="ARBA" id="ARBA00024701"/>
    </source>
</evidence>
<evidence type="ECO:0000259" key="9">
    <source>
        <dbReference type="Pfam" id="PF08281"/>
    </source>
</evidence>
<dbReference type="SUPFAM" id="SSF88946">
    <property type="entry name" value="Sigma2 domain of RNA polymerase sigma factors"/>
    <property type="match status" value="1"/>
</dbReference>
<dbReference type="InterPro" id="IPR036388">
    <property type="entry name" value="WH-like_DNA-bd_sf"/>
</dbReference>
<sequence>MSEPLCDYGIPHRWAIVLRERERLLGLARGRLGAGGDAEDCVQEAMIRVATYDRLDETRLSALLTTVTLRLCVDSLRRSTRDANLARRSWQGGAIAQAESAEYRICERAAGRWLLGYVERLGTREREVLLARASGLSTAEAACELAISHKSAESAFTRARRRLRTAYEQEMDR</sequence>
<dbReference type="InterPro" id="IPR039425">
    <property type="entry name" value="RNA_pol_sigma-70-like"/>
</dbReference>
<feature type="domain" description="RNA polymerase sigma-70 region 2" evidence="8">
    <location>
        <begin position="17"/>
        <end position="81"/>
    </location>
</feature>
<dbReference type="NCBIfam" id="TIGR02937">
    <property type="entry name" value="sigma70-ECF"/>
    <property type="match status" value="1"/>
</dbReference>
<evidence type="ECO:0000256" key="6">
    <source>
        <dbReference type="ARBA" id="ARBA00023163"/>
    </source>
</evidence>
<keyword evidence="4" id="KW-0731">Sigma factor</keyword>
<evidence type="ECO:0000313" key="11">
    <source>
        <dbReference type="Proteomes" id="UP000438448"/>
    </source>
</evidence>
<keyword evidence="5" id="KW-0238">DNA-binding</keyword>
<evidence type="ECO:0000256" key="4">
    <source>
        <dbReference type="ARBA" id="ARBA00023082"/>
    </source>
</evidence>
<dbReference type="Gene3D" id="1.10.10.10">
    <property type="entry name" value="Winged helix-like DNA-binding domain superfamily/Winged helix DNA-binding domain"/>
    <property type="match status" value="1"/>
</dbReference>
<gene>
    <name evidence="10" type="ORF">NRB20_57350</name>
</gene>
<evidence type="ECO:0000259" key="8">
    <source>
        <dbReference type="Pfam" id="PF04542"/>
    </source>
</evidence>
<dbReference type="OrthoDB" id="3682981at2"/>
<evidence type="ECO:0000313" key="10">
    <source>
        <dbReference type="EMBL" id="MQY22617.1"/>
    </source>
</evidence>
<dbReference type="GO" id="GO:0006352">
    <property type="term" value="P:DNA-templated transcription initiation"/>
    <property type="evidence" value="ECO:0007669"/>
    <property type="project" value="InterPro"/>
</dbReference>
<evidence type="ECO:0000256" key="1">
    <source>
        <dbReference type="ARBA" id="ARBA00010641"/>
    </source>
</evidence>
<evidence type="ECO:0000256" key="5">
    <source>
        <dbReference type="ARBA" id="ARBA00023125"/>
    </source>
</evidence>
<evidence type="ECO:0000256" key="2">
    <source>
        <dbReference type="ARBA" id="ARBA00021245"/>
    </source>
</evidence>
<dbReference type="GO" id="GO:0003677">
    <property type="term" value="F:DNA binding"/>
    <property type="evidence" value="ECO:0007669"/>
    <property type="project" value="UniProtKB-KW"/>
</dbReference>